<protein>
    <recommendedName>
        <fullName evidence="6">Mid2 domain-containing protein</fullName>
    </recommendedName>
</protein>
<keyword evidence="3" id="KW-0732">Signal</keyword>
<feature type="transmembrane region" description="Helical" evidence="2">
    <location>
        <begin position="186"/>
        <end position="209"/>
    </location>
</feature>
<evidence type="ECO:0000256" key="3">
    <source>
        <dbReference type="SAM" id="SignalP"/>
    </source>
</evidence>
<name>A0A7U2I230_PHANO</name>
<dbReference type="Proteomes" id="UP000663193">
    <property type="component" value="Chromosome 6"/>
</dbReference>
<keyword evidence="2" id="KW-0812">Transmembrane</keyword>
<keyword evidence="2" id="KW-0472">Membrane</keyword>
<evidence type="ECO:0000256" key="2">
    <source>
        <dbReference type="SAM" id="Phobius"/>
    </source>
</evidence>
<evidence type="ECO:0000313" key="4">
    <source>
        <dbReference type="EMBL" id="QRC96916.1"/>
    </source>
</evidence>
<reference evidence="5" key="1">
    <citation type="journal article" date="2021" name="BMC Genomics">
        <title>Chromosome-level genome assembly and manually-curated proteome of model necrotroph Parastagonospora nodorum Sn15 reveals a genome-wide trove of candidate effector homologs, and redundancy of virulence-related functions within an accessory chromosome.</title>
        <authorList>
            <person name="Bertazzoni S."/>
            <person name="Jones D.A.B."/>
            <person name="Phan H.T."/>
            <person name="Tan K.-C."/>
            <person name="Hane J.K."/>
        </authorList>
    </citation>
    <scope>NUCLEOTIDE SEQUENCE [LARGE SCALE GENOMIC DNA]</scope>
    <source>
        <strain evidence="5">SN15 / ATCC MYA-4574 / FGSC 10173)</strain>
    </source>
</reference>
<dbReference type="OMA" id="TDICVEN"/>
<feature type="region of interest" description="Disordered" evidence="1">
    <location>
        <begin position="237"/>
        <end position="264"/>
    </location>
</feature>
<dbReference type="OrthoDB" id="3797831at2759"/>
<dbReference type="VEuPathDB" id="FungiDB:JI435_017990"/>
<gene>
    <name evidence="4" type="ORF">JI435_017990</name>
</gene>
<dbReference type="AlphaFoldDB" id="A0A7U2I230"/>
<accession>A0A7U2I230</accession>
<feature type="chain" id="PRO_5034319772" description="Mid2 domain-containing protein" evidence="3">
    <location>
        <begin position="19"/>
        <end position="264"/>
    </location>
</feature>
<feature type="signal peptide" evidence="3">
    <location>
        <begin position="1"/>
        <end position="18"/>
    </location>
</feature>
<dbReference type="EMBL" id="CP069028">
    <property type="protein sequence ID" value="QRC96916.1"/>
    <property type="molecule type" value="Genomic_DNA"/>
</dbReference>
<keyword evidence="5" id="KW-1185">Reference proteome</keyword>
<evidence type="ECO:0008006" key="6">
    <source>
        <dbReference type="Google" id="ProtNLM"/>
    </source>
</evidence>
<proteinExistence type="predicted"/>
<evidence type="ECO:0000256" key="1">
    <source>
        <dbReference type="SAM" id="MobiDB-lite"/>
    </source>
</evidence>
<dbReference type="KEGG" id="pno:SNOG_01799"/>
<dbReference type="RefSeq" id="XP_001792425.1">
    <property type="nucleotide sequence ID" value="XM_001792373.1"/>
</dbReference>
<sequence length="264" mass="28032">MISRTICIFVAFAAQTLAQDQCWTKGVTAPTAAPNAYQKCPNSNMCCRTNADDGDRCATSADRAGLCISKNFDIWRESCTDKQWRDGNCLQLCTDPYVRDNGSTLNRSESDWLITPCEDGSLCCGIRGSEEYGDCCRANKGVWLDNFKILSTKPAYGSLSSGFASPTGCPSSSTPRQCSSSNNTGAIVGGVVGGVGGIVAIVLGLWLLLRHRKPNRGARSELQDTGVVPTEKYAMQPGGGLPYHHGPPPGELPSSPAAVELGTI</sequence>
<organism evidence="4 5">
    <name type="scientific">Phaeosphaeria nodorum (strain SN15 / ATCC MYA-4574 / FGSC 10173)</name>
    <name type="common">Glume blotch fungus</name>
    <name type="synonym">Parastagonospora nodorum</name>
    <dbReference type="NCBI Taxonomy" id="321614"/>
    <lineage>
        <taxon>Eukaryota</taxon>
        <taxon>Fungi</taxon>
        <taxon>Dikarya</taxon>
        <taxon>Ascomycota</taxon>
        <taxon>Pezizomycotina</taxon>
        <taxon>Dothideomycetes</taxon>
        <taxon>Pleosporomycetidae</taxon>
        <taxon>Pleosporales</taxon>
        <taxon>Pleosporineae</taxon>
        <taxon>Phaeosphaeriaceae</taxon>
        <taxon>Parastagonospora</taxon>
    </lineage>
</organism>
<keyword evidence="2" id="KW-1133">Transmembrane helix</keyword>
<evidence type="ECO:0000313" key="5">
    <source>
        <dbReference type="Proteomes" id="UP000663193"/>
    </source>
</evidence>